<dbReference type="RefSeq" id="XP_015702565.1">
    <property type="nucleotide sequence ID" value="XM_015847821.1"/>
</dbReference>
<dbReference type="AlphaFoldDB" id="A0A0A2VJB5"/>
<evidence type="ECO:0000256" key="1">
    <source>
        <dbReference type="SAM" id="MobiDB-lite"/>
    </source>
</evidence>
<dbReference type="Proteomes" id="UP000002059">
    <property type="component" value="Partially assembled WGS sequence"/>
</dbReference>
<proteinExistence type="predicted"/>
<organism evidence="2 3">
    <name type="scientific">Paracoccidioides lutzii (strain ATCC MYA-826 / Pb01)</name>
    <name type="common">Paracoccidioides brasiliensis</name>
    <dbReference type="NCBI Taxonomy" id="502779"/>
    <lineage>
        <taxon>Eukaryota</taxon>
        <taxon>Fungi</taxon>
        <taxon>Dikarya</taxon>
        <taxon>Ascomycota</taxon>
        <taxon>Pezizomycotina</taxon>
        <taxon>Eurotiomycetes</taxon>
        <taxon>Eurotiomycetidae</taxon>
        <taxon>Onygenales</taxon>
        <taxon>Ajellomycetaceae</taxon>
        <taxon>Paracoccidioides</taxon>
    </lineage>
</organism>
<dbReference type="HOGENOM" id="CLU_1384536_0_0_1"/>
<dbReference type="GeneID" id="26971017"/>
<reference evidence="2 3" key="1">
    <citation type="journal article" date="2011" name="PLoS Genet.">
        <title>Comparative genomic analysis of human fungal pathogens causing paracoccidioidomycosis.</title>
        <authorList>
            <person name="Desjardins C.A."/>
            <person name="Champion M.D."/>
            <person name="Holder J.W."/>
            <person name="Muszewska A."/>
            <person name="Goldberg J."/>
            <person name="Bailao A.M."/>
            <person name="Brigido M.M."/>
            <person name="Ferreira M.E."/>
            <person name="Garcia A.M."/>
            <person name="Grynberg M."/>
            <person name="Gujja S."/>
            <person name="Heiman D.I."/>
            <person name="Henn M.R."/>
            <person name="Kodira C.D."/>
            <person name="Leon-Narvaez H."/>
            <person name="Longo L.V."/>
            <person name="Ma L.J."/>
            <person name="Malavazi I."/>
            <person name="Matsuo A.L."/>
            <person name="Morais F.V."/>
            <person name="Pereira M."/>
            <person name="Rodriguez-Brito S."/>
            <person name="Sakthikumar S."/>
            <person name="Salem-Izacc S.M."/>
            <person name="Sykes S.M."/>
            <person name="Teixeira M.M."/>
            <person name="Vallejo M.C."/>
            <person name="Walter M.E."/>
            <person name="Yandava C."/>
            <person name="Young S."/>
            <person name="Zeng Q."/>
            <person name="Zucker J."/>
            <person name="Felipe M.S."/>
            <person name="Goldman G.H."/>
            <person name="Haas B.J."/>
            <person name="McEwen J.G."/>
            <person name="Nino-Vega G."/>
            <person name="Puccia R."/>
            <person name="San-Blas G."/>
            <person name="Soares C.M."/>
            <person name="Birren B.W."/>
            <person name="Cuomo C.A."/>
        </authorList>
    </citation>
    <scope>NUCLEOTIDE SEQUENCE [LARGE SCALE GENOMIC DNA]</scope>
    <source>
        <strain evidence="3">ATCC MYA-826 / Pb01</strain>
    </source>
</reference>
<feature type="compositionally biased region" description="Basic and acidic residues" evidence="1">
    <location>
        <begin position="188"/>
        <end position="197"/>
    </location>
</feature>
<gene>
    <name evidence="2" type="ORF">PAAG_12314</name>
</gene>
<keyword evidence="3" id="KW-1185">Reference proteome</keyword>
<evidence type="ECO:0000313" key="3">
    <source>
        <dbReference type="Proteomes" id="UP000002059"/>
    </source>
</evidence>
<dbReference type="VEuPathDB" id="FungiDB:PAAG_12314"/>
<name>A0A0A2VJB5_PARBA</name>
<dbReference type="EMBL" id="KN294012">
    <property type="protein sequence ID" value="KGQ01004.1"/>
    <property type="molecule type" value="Genomic_DNA"/>
</dbReference>
<sequence>MEMSSIFIIHSYRGATLRPRSAPGSGSMHHQHFLSARVVQLTPPPTTPPRRRQQLRIETAVGASQHPAFCSPFEPCDGEDNMFMPIEYVPLNILRTDRTGMQQVSATPLCFFWPIPSRIKFRGGVTNAFAELNCRRGQSVFKGTNGLVSKDPGPSFHPANQPPPISLVEPIRGTQKKNNLLFEPPRSLADKARSVSK</sequence>
<dbReference type="KEGG" id="pbl:PAAG_12314"/>
<evidence type="ECO:0000313" key="2">
    <source>
        <dbReference type="EMBL" id="KGQ01004.1"/>
    </source>
</evidence>
<protein>
    <submittedName>
        <fullName evidence="2">Uncharacterized protein</fullName>
    </submittedName>
</protein>
<feature type="region of interest" description="Disordered" evidence="1">
    <location>
        <begin position="149"/>
        <end position="197"/>
    </location>
</feature>
<accession>A0A0A2VJB5</accession>